<reference evidence="2 3" key="1">
    <citation type="submission" date="2018-06" db="EMBL/GenBank/DDBJ databases">
        <authorList>
            <consortium name="Pathogen Informatics"/>
            <person name="Doyle S."/>
        </authorList>
    </citation>
    <scope>NUCLEOTIDE SEQUENCE [LARGE SCALE GENOMIC DNA]</scope>
    <source>
        <strain evidence="2 3">NCTC13336</strain>
    </source>
</reference>
<sequence length="168" mass="19173">MTNPKAYRPHTATLACAAIAVLVFTQKMFGFMLFIFLPVLLIVRAAAWWKARKNPQAKRLENFRIFVWSAAAAFMIGTGLHYVRTARSDMAAIARAVEQYRAANGRLPDTLAAAGLHFADSFAVRYNYWENSGEHLLLYKDPLQPFGFYSYDFDNRRWLNDNGEPVTE</sequence>
<accession>A0A377R3I9</accession>
<dbReference type="AlphaFoldDB" id="A0A377R3I9"/>
<keyword evidence="3" id="KW-1185">Reference proteome</keyword>
<feature type="transmembrane region" description="Helical" evidence="1">
    <location>
        <begin position="63"/>
        <end position="83"/>
    </location>
</feature>
<dbReference type="Proteomes" id="UP000254293">
    <property type="component" value="Unassembled WGS sequence"/>
</dbReference>
<dbReference type="OrthoDB" id="8613536at2"/>
<evidence type="ECO:0000313" key="3">
    <source>
        <dbReference type="Proteomes" id="UP000254293"/>
    </source>
</evidence>
<evidence type="ECO:0000313" key="2">
    <source>
        <dbReference type="EMBL" id="STR02532.1"/>
    </source>
</evidence>
<feature type="transmembrane region" description="Helical" evidence="1">
    <location>
        <begin position="31"/>
        <end position="51"/>
    </location>
</feature>
<organism evidence="2 3">
    <name type="scientific">Kingella potus</name>
    <dbReference type="NCBI Taxonomy" id="265175"/>
    <lineage>
        <taxon>Bacteria</taxon>
        <taxon>Pseudomonadati</taxon>
        <taxon>Pseudomonadota</taxon>
        <taxon>Betaproteobacteria</taxon>
        <taxon>Neisseriales</taxon>
        <taxon>Neisseriaceae</taxon>
        <taxon>Kingella</taxon>
    </lineage>
</organism>
<protein>
    <submittedName>
        <fullName evidence="2">Uncharacterized protein</fullName>
    </submittedName>
</protein>
<evidence type="ECO:0000256" key="1">
    <source>
        <dbReference type="SAM" id="Phobius"/>
    </source>
</evidence>
<name>A0A377R3I9_9NEIS</name>
<keyword evidence="1" id="KW-0472">Membrane</keyword>
<gene>
    <name evidence="2" type="ORF">NCTC13336_01408</name>
</gene>
<dbReference type="RefSeq" id="WP_115308447.1">
    <property type="nucleotide sequence ID" value="NZ_UGJJ01000002.1"/>
</dbReference>
<dbReference type="SUPFAM" id="SSF54523">
    <property type="entry name" value="Pili subunits"/>
    <property type="match status" value="1"/>
</dbReference>
<keyword evidence="1" id="KW-1133">Transmembrane helix</keyword>
<dbReference type="EMBL" id="UGJJ01000002">
    <property type="protein sequence ID" value="STR02532.1"/>
    <property type="molecule type" value="Genomic_DNA"/>
</dbReference>
<dbReference type="InterPro" id="IPR045584">
    <property type="entry name" value="Pilin-like"/>
</dbReference>
<keyword evidence="1" id="KW-0812">Transmembrane</keyword>
<proteinExistence type="predicted"/>